<accession>A0A432ZB09</accession>
<keyword evidence="2" id="KW-1003">Cell membrane</keyword>
<evidence type="ECO:0000256" key="3">
    <source>
        <dbReference type="ARBA" id="ARBA00022692"/>
    </source>
</evidence>
<sequence length="152" mass="17124">MNEFEYVGFWPRVGAALIDSLLLMLIIVPVSLMIWGDEYFLSDAFFLGPLDVVLNYVLPAIAVIMFWVYLQATPGKMAVSAKILDAKTGRPASTGQLILRYIGYYVATLPLLLGIIWVAFDPRKQGWHDKIAGTVVIRPRYRGPQTVTFERD</sequence>
<dbReference type="AlphaFoldDB" id="A0A432ZB09"/>
<dbReference type="GO" id="GO:0005886">
    <property type="term" value="C:plasma membrane"/>
    <property type="evidence" value="ECO:0007669"/>
    <property type="project" value="UniProtKB-SubCell"/>
</dbReference>
<dbReference type="InterPro" id="IPR010432">
    <property type="entry name" value="RDD"/>
</dbReference>
<feature type="transmembrane region" description="Helical" evidence="6">
    <location>
        <begin position="12"/>
        <end position="35"/>
    </location>
</feature>
<evidence type="ECO:0000259" key="7">
    <source>
        <dbReference type="Pfam" id="PF06271"/>
    </source>
</evidence>
<keyword evidence="5 6" id="KW-0472">Membrane</keyword>
<evidence type="ECO:0000313" key="9">
    <source>
        <dbReference type="Proteomes" id="UP000287022"/>
    </source>
</evidence>
<reference evidence="9" key="1">
    <citation type="journal article" date="2018" name="Front. Microbiol.">
        <title>Genome-Based Analysis Reveals the Taxonomy and Diversity of the Family Idiomarinaceae.</title>
        <authorList>
            <person name="Liu Y."/>
            <person name="Lai Q."/>
            <person name="Shao Z."/>
        </authorList>
    </citation>
    <scope>NUCLEOTIDE SEQUENCE [LARGE SCALE GENOMIC DNA]</scope>
    <source>
        <strain evidence="9">c121</strain>
    </source>
</reference>
<evidence type="ECO:0000256" key="4">
    <source>
        <dbReference type="ARBA" id="ARBA00022989"/>
    </source>
</evidence>
<proteinExistence type="predicted"/>
<feature type="transmembrane region" description="Helical" evidence="6">
    <location>
        <begin position="101"/>
        <end position="120"/>
    </location>
</feature>
<dbReference type="Pfam" id="PF06271">
    <property type="entry name" value="RDD"/>
    <property type="match status" value="1"/>
</dbReference>
<keyword evidence="9" id="KW-1185">Reference proteome</keyword>
<gene>
    <name evidence="8" type="ORF">CWI80_06230</name>
</gene>
<evidence type="ECO:0000256" key="6">
    <source>
        <dbReference type="SAM" id="Phobius"/>
    </source>
</evidence>
<organism evidence="8 9">
    <name type="scientific">Pseudidiomarina sediminum</name>
    <dbReference type="NCBI Taxonomy" id="431675"/>
    <lineage>
        <taxon>Bacteria</taxon>
        <taxon>Pseudomonadati</taxon>
        <taxon>Pseudomonadota</taxon>
        <taxon>Gammaproteobacteria</taxon>
        <taxon>Alteromonadales</taxon>
        <taxon>Idiomarinaceae</taxon>
        <taxon>Pseudidiomarina</taxon>
    </lineage>
</organism>
<dbReference type="EMBL" id="PIQE01000001">
    <property type="protein sequence ID" value="RUO75147.1"/>
    <property type="molecule type" value="Genomic_DNA"/>
</dbReference>
<dbReference type="PANTHER" id="PTHR36115:SF4">
    <property type="entry name" value="MEMBRANE PROTEIN"/>
    <property type="match status" value="1"/>
</dbReference>
<evidence type="ECO:0000256" key="1">
    <source>
        <dbReference type="ARBA" id="ARBA00004651"/>
    </source>
</evidence>
<evidence type="ECO:0000313" key="8">
    <source>
        <dbReference type="EMBL" id="RUO75147.1"/>
    </source>
</evidence>
<protein>
    <submittedName>
        <fullName evidence="8">RDD family protein</fullName>
    </submittedName>
</protein>
<feature type="domain" description="RDD" evidence="7">
    <location>
        <begin position="6"/>
        <end position="133"/>
    </location>
</feature>
<dbReference type="STRING" id="1122124.GCA_000423165_00168"/>
<feature type="transmembrane region" description="Helical" evidence="6">
    <location>
        <begin position="47"/>
        <end position="70"/>
    </location>
</feature>
<dbReference type="Proteomes" id="UP000287022">
    <property type="component" value="Unassembled WGS sequence"/>
</dbReference>
<dbReference type="PANTHER" id="PTHR36115">
    <property type="entry name" value="PROLINE-RICH ANTIGEN HOMOLOG-RELATED"/>
    <property type="match status" value="1"/>
</dbReference>
<keyword evidence="3 6" id="KW-0812">Transmembrane</keyword>
<comment type="subcellular location">
    <subcellularLocation>
        <location evidence="1">Cell membrane</location>
        <topology evidence="1">Multi-pass membrane protein</topology>
    </subcellularLocation>
</comment>
<evidence type="ECO:0000256" key="5">
    <source>
        <dbReference type="ARBA" id="ARBA00023136"/>
    </source>
</evidence>
<evidence type="ECO:0000256" key="2">
    <source>
        <dbReference type="ARBA" id="ARBA00022475"/>
    </source>
</evidence>
<dbReference type="InterPro" id="IPR051791">
    <property type="entry name" value="Pra-immunoreactive"/>
</dbReference>
<keyword evidence="4 6" id="KW-1133">Transmembrane helix</keyword>
<comment type="caution">
    <text evidence="8">The sequence shown here is derived from an EMBL/GenBank/DDBJ whole genome shotgun (WGS) entry which is preliminary data.</text>
</comment>
<name>A0A432ZB09_9GAMM</name>